<gene>
    <name evidence="1" type="ORF">AGLY_015089</name>
</gene>
<dbReference type="EMBL" id="VYZN01000066">
    <property type="protein sequence ID" value="KAE9524501.1"/>
    <property type="molecule type" value="Genomic_DNA"/>
</dbReference>
<dbReference type="AlphaFoldDB" id="A0A6G0T3K6"/>
<organism evidence="1 2">
    <name type="scientific">Aphis glycines</name>
    <name type="common">Soybean aphid</name>
    <dbReference type="NCBI Taxonomy" id="307491"/>
    <lineage>
        <taxon>Eukaryota</taxon>
        <taxon>Metazoa</taxon>
        <taxon>Ecdysozoa</taxon>
        <taxon>Arthropoda</taxon>
        <taxon>Hexapoda</taxon>
        <taxon>Insecta</taxon>
        <taxon>Pterygota</taxon>
        <taxon>Neoptera</taxon>
        <taxon>Paraneoptera</taxon>
        <taxon>Hemiptera</taxon>
        <taxon>Sternorrhyncha</taxon>
        <taxon>Aphidomorpha</taxon>
        <taxon>Aphidoidea</taxon>
        <taxon>Aphididae</taxon>
        <taxon>Aphidini</taxon>
        <taxon>Aphis</taxon>
        <taxon>Aphis</taxon>
    </lineage>
</organism>
<evidence type="ECO:0000313" key="1">
    <source>
        <dbReference type="EMBL" id="KAE9524501.1"/>
    </source>
</evidence>
<keyword evidence="2" id="KW-1185">Reference proteome</keyword>
<proteinExistence type="predicted"/>
<comment type="caution">
    <text evidence="1">The sequence shown here is derived from an EMBL/GenBank/DDBJ whole genome shotgun (WGS) entry which is preliminary data.</text>
</comment>
<protein>
    <submittedName>
        <fullName evidence="1">Uncharacterized protein</fullName>
    </submittedName>
</protein>
<name>A0A6G0T3K6_APHGL</name>
<evidence type="ECO:0000313" key="2">
    <source>
        <dbReference type="Proteomes" id="UP000475862"/>
    </source>
</evidence>
<dbReference type="OrthoDB" id="6627564at2759"/>
<reference evidence="1 2" key="1">
    <citation type="submission" date="2019-08" db="EMBL/GenBank/DDBJ databases">
        <title>The genome of the soybean aphid Biotype 1, its phylome, world population structure and adaptation to the North American continent.</title>
        <authorList>
            <person name="Giordano R."/>
            <person name="Donthu R.K."/>
            <person name="Hernandez A.G."/>
            <person name="Wright C.L."/>
            <person name="Zimin A.V."/>
        </authorList>
    </citation>
    <scope>NUCLEOTIDE SEQUENCE [LARGE SCALE GENOMIC DNA]</scope>
    <source>
        <tissue evidence="1">Whole aphids</tissue>
    </source>
</reference>
<accession>A0A6G0T3K6</accession>
<dbReference type="Proteomes" id="UP000475862">
    <property type="component" value="Unassembled WGS sequence"/>
</dbReference>
<sequence>MHGKSCGYSGYDETYLNRKFYYLDRRLNNGVTAIVNSGLLIISGLPLENTIIFSPFFTSPWLLRNLYLRLMCEPIIEKNNKGFEGPTNDIRYFSASFMWPDAYDANCENYISKEHTRIMTLTMISCADGKFSFSSGLMLMWPVDDVFTADANAPPAATATISSAVASASSAIATASSAIATASSAIATASSAIATVSSVIATTDPSAAVVDTIACDNDTAKLCNTTAASTSSTSGTSAGSGHDGDCSTVASAGLRLGHGADESPDARVNDDRGRTGRIAVFRPRTGGMKMIEKIILTAVSMFFEKLELAVYMSLYKLKVLYTTLISPVLHSF</sequence>